<keyword evidence="2" id="KW-1185">Reference proteome</keyword>
<protein>
    <submittedName>
        <fullName evidence="1">Uncharacterized protein</fullName>
    </submittedName>
</protein>
<organism evidence="1 2">
    <name type="scientific">Streptomyces lateritius</name>
    <dbReference type="NCBI Taxonomy" id="67313"/>
    <lineage>
        <taxon>Bacteria</taxon>
        <taxon>Bacillati</taxon>
        <taxon>Actinomycetota</taxon>
        <taxon>Actinomycetes</taxon>
        <taxon>Kitasatosporales</taxon>
        <taxon>Streptomycetaceae</taxon>
        <taxon>Streptomyces</taxon>
    </lineage>
</organism>
<dbReference type="EMBL" id="JBIBSM010000018">
    <property type="protein sequence ID" value="MFF8279960.1"/>
    <property type="molecule type" value="Genomic_DNA"/>
</dbReference>
<sequence length="226" mass="25214">MITRASIESLIQQTAKYAHPNFQTATRNKYNHVVFTFAPFTGSEPHPHQPVDSYHDESLTPAAREFLREQYEDATSLWKDVRYVNDLKTATTGASAAWTVYTDAIRDMEQQFVGLQTTPNSSWNAAISKLVTAQDHALAAAVQWDEYGRRIANAHEVNLYSDLSRHDALKQAGMDPTGWIVGHTSDYSYSAYNKTPAVRHTTQAIEKQNSHLKKVAGLTTGNGGTR</sequence>
<evidence type="ECO:0000313" key="2">
    <source>
        <dbReference type="Proteomes" id="UP001603013"/>
    </source>
</evidence>
<name>A0ABW6YJN4_9ACTN</name>
<evidence type="ECO:0000313" key="1">
    <source>
        <dbReference type="EMBL" id="MFF8279960.1"/>
    </source>
</evidence>
<dbReference type="RefSeq" id="WP_391936869.1">
    <property type="nucleotide sequence ID" value="NZ_JBIBSM010000018.1"/>
</dbReference>
<dbReference type="Proteomes" id="UP001603013">
    <property type="component" value="Unassembled WGS sequence"/>
</dbReference>
<comment type="caution">
    <text evidence="1">The sequence shown here is derived from an EMBL/GenBank/DDBJ whole genome shotgun (WGS) entry which is preliminary data.</text>
</comment>
<gene>
    <name evidence="1" type="ORF">ACF05T_28305</name>
</gene>
<reference evidence="1 2" key="1">
    <citation type="submission" date="2024-10" db="EMBL/GenBank/DDBJ databases">
        <title>The Natural Products Discovery Center: Release of the First 8490 Sequenced Strains for Exploring Actinobacteria Biosynthetic Diversity.</title>
        <authorList>
            <person name="Kalkreuter E."/>
            <person name="Kautsar S.A."/>
            <person name="Yang D."/>
            <person name="Bader C.D."/>
            <person name="Teijaro C.N."/>
            <person name="Fluegel L."/>
            <person name="Davis C.M."/>
            <person name="Simpson J.R."/>
            <person name="Lauterbach L."/>
            <person name="Steele A.D."/>
            <person name="Gui C."/>
            <person name="Meng S."/>
            <person name="Li G."/>
            <person name="Viehrig K."/>
            <person name="Ye F."/>
            <person name="Su P."/>
            <person name="Kiefer A.F."/>
            <person name="Nichols A."/>
            <person name="Cepeda A.J."/>
            <person name="Yan W."/>
            <person name="Fan B."/>
            <person name="Jiang Y."/>
            <person name="Adhikari A."/>
            <person name="Zheng C.-J."/>
            <person name="Schuster L."/>
            <person name="Cowan T.M."/>
            <person name="Smanski M.J."/>
            <person name="Chevrette M.G."/>
            <person name="De Carvalho L.P.S."/>
            <person name="Shen B."/>
        </authorList>
    </citation>
    <scope>NUCLEOTIDE SEQUENCE [LARGE SCALE GENOMIC DNA]</scope>
    <source>
        <strain evidence="1 2">NPDC015755</strain>
    </source>
</reference>
<proteinExistence type="predicted"/>
<accession>A0ABW6YJN4</accession>